<dbReference type="CDD" id="cd16429">
    <property type="entry name" value="VirB10"/>
    <property type="match status" value="1"/>
</dbReference>
<feature type="compositionally biased region" description="Low complexity" evidence="6">
    <location>
        <begin position="112"/>
        <end position="127"/>
    </location>
</feature>
<evidence type="ECO:0000313" key="8">
    <source>
        <dbReference type="EMBL" id="TDN78268.1"/>
    </source>
</evidence>
<dbReference type="InterPro" id="IPR042217">
    <property type="entry name" value="T4SS_VirB10/TrbI"/>
</dbReference>
<dbReference type="InterPro" id="IPR005498">
    <property type="entry name" value="T4SS_VirB10/TraB/TrbI"/>
</dbReference>
<evidence type="ECO:0000256" key="7">
    <source>
        <dbReference type="SAM" id="Phobius"/>
    </source>
</evidence>
<evidence type="ECO:0000256" key="2">
    <source>
        <dbReference type="ARBA" id="ARBA00010265"/>
    </source>
</evidence>
<organism evidence="8 9">
    <name type="scientific">Stakelama pacifica</name>
    <dbReference type="NCBI Taxonomy" id="517720"/>
    <lineage>
        <taxon>Bacteria</taxon>
        <taxon>Pseudomonadati</taxon>
        <taxon>Pseudomonadota</taxon>
        <taxon>Alphaproteobacteria</taxon>
        <taxon>Sphingomonadales</taxon>
        <taxon>Sphingomonadaceae</taxon>
        <taxon>Stakelama</taxon>
    </lineage>
</organism>
<feature type="compositionally biased region" description="Basic and acidic residues" evidence="6">
    <location>
        <begin position="59"/>
        <end position="73"/>
    </location>
</feature>
<dbReference type="Gene3D" id="2.40.128.260">
    <property type="entry name" value="Type IV secretion system, VirB10/TraB/TrbI"/>
    <property type="match status" value="1"/>
</dbReference>
<gene>
    <name evidence="8" type="ORF">EV664_11827</name>
</gene>
<dbReference type="RefSeq" id="WP_133497030.1">
    <property type="nucleotide sequence ID" value="NZ_BMLU01000017.1"/>
</dbReference>
<evidence type="ECO:0000256" key="3">
    <source>
        <dbReference type="ARBA" id="ARBA00022692"/>
    </source>
</evidence>
<feature type="region of interest" description="Disordered" evidence="6">
    <location>
        <begin position="59"/>
        <end position="81"/>
    </location>
</feature>
<dbReference type="EMBL" id="SNWD01000018">
    <property type="protein sequence ID" value="TDN78268.1"/>
    <property type="molecule type" value="Genomic_DNA"/>
</dbReference>
<protein>
    <submittedName>
        <fullName evidence="8">Type IV secretion system protein VirB10</fullName>
    </submittedName>
</protein>
<dbReference type="GO" id="GO:0016020">
    <property type="term" value="C:membrane"/>
    <property type="evidence" value="ECO:0007669"/>
    <property type="project" value="UniProtKB-SubCell"/>
</dbReference>
<evidence type="ECO:0000313" key="9">
    <source>
        <dbReference type="Proteomes" id="UP000295493"/>
    </source>
</evidence>
<dbReference type="AlphaFoldDB" id="A0A4V3BSE9"/>
<proteinExistence type="inferred from homology"/>
<evidence type="ECO:0000256" key="1">
    <source>
        <dbReference type="ARBA" id="ARBA00004167"/>
    </source>
</evidence>
<keyword evidence="3 7" id="KW-0812">Transmembrane</keyword>
<feature type="compositionally biased region" description="Low complexity" evidence="6">
    <location>
        <begin position="11"/>
        <end position="22"/>
    </location>
</feature>
<comment type="caution">
    <text evidence="8">The sequence shown here is derived from an EMBL/GenBank/DDBJ whole genome shotgun (WGS) entry which is preliminary data.</text>
</comment>
<name>A0A4V3BSE9_9SPHN</name>
<dbReference type="OrthoDB" id="9807354at2"/>
<accession>A0A4V3BSE9</accession>
<dbReference type="Proteomes" id="UP000295493">
    <property type="component" value="Unassembled WGS sequence"/>
</dbReference>
<keyword evidence="4 7" id="KW-1133">Transmembrane helix</keyword>
<comment type="subcellular location">
    <subcellularLocation>
        <location evidence="1">Membrane</location>
        <topology evidence="1">Single-pass membrane protein</topology>
    </subcellularLocation>
</comment>
<feature type="compositionally biased region" description="Basic and acidic residues" evidence="6">
    <location>
        <begin position="128"/>
        <end position="139"/>
    </location>
</feature>
<evidence type="ECO:0000256" key="6">
    <source>
        <dbReference type="SAM" id="MobiDB-lite"/>
    </source>
</evidence>
<dbReference type="Pfam" id="PF03743">
    <property type="entry name" value="TrbI"/>
    <property type="match status" value="1"/>
</dbReference>
<evidence type="ECO:0000256" key="5">
    <source>
        <dbReference type="ARBA" id="ARBA00023136"/>
    </source>
</evidence>
<reference evidence="8 9" key="1">
    <citation type="submission" date="2019-03" db="EMBL/GenBank/DDBJ databases">
        <title>Genomic Encyclopedia of Type Strains, Phase IV (KMG-IV): sequencing the most valuable type-strain genomes for metagenomic binning, comparative biology and taxonomic classification.</title>
        <authorList>
            <person name="Goeker M."/>
        </authorList>
    </citation>
    <scope>NUCLEOTIDE SEQUENCE [LARGE SCALE GENOMIC DNA]</scope>
    <source>
        <strain evidence="8 9">DSM 25059</strain>
    </source>
</reference>
<keyword evidence="9" id="KW-1185">Reference proteome</keyword>
<sequence>MSGPDDRPVDPAARSPIATRAPAPTPRRLSRKALVTLTGVSALGVAAALGYSLTMSHRTEVPQETVSVERRNTDALADAPKNYGDLARTAAAGIAAPATATEPVTPQPPSGPASGSAAPVNNEAAADQQRRRQQRDSARSSKLFAGAGDGVRAVASAPEPVAAPPGEAPSNEARAGNADAQDRKAAFVAGGGAQPTVNSGRLNAPAGRYVISAGSTIAAALITGLSSDLPGQVVAQVTEDVFDSATGRSRLIPQGARLIGTYDARVTYGQSRVLVVWTRMIFPDGRSINLGRMIGTDGAGQSGFADRVNSHTGKLLVAGLLSTLFGVGANAATTGGDNADIAFAIRESAGRSVESAGDKIVSRQLDVQPAITIRPGARVRVLVSRDLLLAPT</sequence>
<evidence type="ECO:0000256" key="4">
    <source>
        <dbReference type="ARBA" id="ARBA00022989"/>
    </source>
</evidence>
<feature type="region of interest" description="Disordered" evidence="6">
    <location>
        <begin position="1"/>
        <end position="29"/>
    </location>
</feature>
<feature type="region of interest" description="Disordered" evidence="6">
    <location>
        <begin position="98"/>
        <end position="180"/>
    </location>
</feature>
<comment type="similarity">
    <text evidence="2">Belongs to the TrbI/VirB10 family.</text>
</comment>
<feature type="transmembrane region" description="Helical" evidence="7">
    <location>
        <begin position="33"/>
        <end position="53"/>
    </location>
</feature>
<keyword evidence="5 7" id="KW-0472">Membrane</keyword>